<dbReference type="PANTHER" id="PTHR43133:SF8">
    <property type="entry name" value="RNA POLYMERASE SIGMA FACTOR HI_1459-RELATED"/>
    <property type="match status" value="1"/>
</dbReference>
<dbReference type="NCBIfam" id="TIGR02937">
    <property type="entry name" value="sigma70-ECF"/>
    <property type="match status" value="1"/>
</dbReference>
<dbReference type="InterPro" id="IPR039425">
    <property type="entry name" value="RNA_pol_sigma-70-like"/>
</dbReference>
<dbReference type="PANTHER" id="PTHR43133">
    <property type="entry name" value="RNA POLYMERASE ECF-TYPE SIGMA FACTO"/>
    <property type="match status" value="1"/>
</dbReference>
<dbReference type="Pfam" id="PF04542">
    <property type="entry name" value="Sigma70_r2"/>
    <property type="match status" value="1"/>
</dbReference>
<comment type="similarity">
    <text evidence="1 6">Belongs to the sigma-70 factor family. ECF subfamily.</text>
</comment>
<dbReference type="InterPro" id="IPR014284">
    <property type="entry name" value="RNA_pol_sigma-70_dom"/>
</dbReference>
<gene>
    <name evidence="9" type="ORF">N780_17600</name>
</gene>
<keyword evidence="3 6" id="KW-0731">Sigma factor</keyword>
<evidence type="ECO:0000256" key="6">
    <source>
        <dbReference type="RuleBase" id="RU000716"/>
    </source>
</evidence>
<feature type="domain" description="RNA polymerase sigma factor 70 region 4 type 2" evidence="8">
    <location>
        <begin position="107"/>
        <end position="153"/>
    </location>
</feature>
<dbReference type="Proteomes" id="UP000030153">
    <property type="component" value="Unassembled WGS sequence"/>
</dbReference>
<evidence type="ECO:0000256" key="2">
    <source>
        <dbReference type="ARBA" id="ARBA00023015"/>
    </source>
</evidence>
<dbReference type="InterPro" id="IPR007627">
    <property type="entry name" value="RNA_pol_sigma70_r2"/>
</dbReference>
<evidence type="ECO:0000259" key="7">
    <source>
        <dbReference type="Pfam" id="PF04542"/>
    </source>
</evidence>
<dbReference type="Gene3D" id="1.10.10.10">
    <property type="entry name" value="Winged helix-like DNA-binding domain superfamily/Winged helix DNA-binding domain"/>
    <property type="match status" value="1"/>
</dbReference>
<protein>
    <recommendedName>
        <fullName evidence="6">RNA polymerase sigma factor</fullName>
    </recommendedName>
</protein>
<dbReference type="AlphaFoldDB" id="A0A0A2UX15"/>
<dbReference type="EMBL" id="AVBG01000008">
    <property type="protein sequence ID" value="KGP91071.1"/>
    <property type="molecule type" value="Genomic_DNA"/>
</dbReference>
<dbReference type="SUPFAM" id="SSF88946">
    <property type="entry name" value="Sigma2 domain of RNA polymerase sigma factors"/>
    <property type="match status" value="1"/>
</dbReference>
<dbReference type="GO" id="GO:0003677">
    <property type="term" value="F:DNA binding"/>
    <property type="evidence" value="ECO:0007669"/>
    <property type="project" value="UniProtKB-KW"/>
</dbReference>
<dbReference type="Pfam" id="PF08281">
    <property type="entry name" value="Sigma70_r4_2"/>
    <property type="match status" value="1"/>
</dbReference>
<keyword evidence="2 6" id="KW-0805">Transcription regulation</keyword>
<evidence type="ECO:0000256" key="3">
    <source>
        <dbReference type="ARBA" id="ARBA00023082"/>
    </source>
</evidence>
<keyword evidence="10" id="KW-1185">Reference proteome</keyword>
<dbReference type="STRING" id="1385513.N780_17600"/>
<dbReference type="InterPro" id="IPR036388">
    <property type="entry name" value="WH-like_DNA-bd_sf"/>
</dbReference>
<comment type="caution">
    <text evidence="9">The sequence shown here is derived from an EMBL/GenBank/DDBJ whole genome shotgun (WGS) entry which is preliminary data.</text>
</comment>
<evidence type="ECO:0000256" key="5">
    <source>
        <dbReference type="ARBA" id="ARBA00023163"/>
    </source>
</evidence>
<dbReference type="GO" id="GO:0016987">
    <property type="term" value="F:sigma factor activity"/>
    <property type="evidence" value="ECO:0007669"/>
    <property type="project" value="UniProtKB-KW"/>
</dbReference>
<dbReference type="RefSeq" id="WP_036784128.1">
    <property type="nucleotide sequence ID" value="NZ_AVBG01000008.1"/>
</dbReference>
<evidence type="ECO:0000256" key="4">
    <source>
        <dbReference type="ARBA" id="ARBA00023125"/>
    </source>
</evidence>
<evidence type="ECO:0000313" key="10">
    <source>
        <dbReference type="Proteomes" id="UP000030153"/>
    </source>
</evidence>
<sequence length="166" mass="19912">MEIEDYYERYVKDVYRYILSLCGDPYLAEDVTQETFIKAFHTLGAEPPMRMKPWLFTIAYRTFVDDYRKTKRVRPRDPDDFRTLSDSYTPEDQAMNMSMQRTFYKWLDELPSSQKQAILLVDVNELSIREASKVLAIKENTCKSHLFRGRTKLKKKIKERRESDDR</sequence>
<dbReference type="SUPFAM" id="SSF88659">
    <property type="entry name" value="Sigma3 and sigma4 domains of RNA polymerase sigma factors"/>
    <property type="match status" value="1"/>
</dbReference>
<dbReference type="Gene3D" id="1.10.1740.10">
    <property type="match status" value="1"/>
</dbReference>
<evidence type="ECO:0000313" key="9">
    <source>
        <dbReference type="EMBL" id="KGP91071.1"/>
    </source>
</evidence>
<dbReference type="GO" id="GO:0006352">
    <property type="term" value="P:DNA-templated transcription initiation"/>
    <property type="evidence" value="ECO:0007669"/>
    <property type="project" value="InterPro"/>
</dbReference>
<dbReference type="InterPro" id="IPR013325">
    <property type="entry name" value="RNA_pol_sigma_r2"/>
</dbReference>
<reference evidence="9 10" key="1">
    <citation type="submission" date="2013-08" db="EMBL/GenBank/DDBJ databases">
        <title>Genome of Pontibacillus chungwhensis.</title>
        <authorList>
            <person name="Wang Q."/>
            <person name="Wang G."/>
        </authorList>
    </citation>
    <scope>NUCLEOTIDE SEQUENCE [LARGE SCALE GENOMIC DNA]</scope>
    <source>
        <strain evidence="9 10">BH030062</strain>
    </source>
</reference>
<evidence type="ECO:0000256" key="1">
    <source>
        <dbReference type="ARBA" id="ARBA00010641"/>
    </source>
</evidence>
<name>A0A0A2UX15_9BACI</name>
<dbReference type="InterPro" id="IPR013249">
    <property type="entry name" value="RNA_pol_sigma70_r4_t2"/>
</dbReference>
<dbReference type="OrthoDB" id="9795666at2"/>
<dbReference type="eggNOG" id="COG1595">
    <property type="taxonomic scope" value="Bacteria"/>
</dbReference>
<dbReference type="InterPro" id="IPR013324">
    <property type="entry name" value="RNA_pol_sigma_r3/r4-like"/>
</dbReference>
<feature type="domain" description="RNA polymerase sigma-70 region 2" evidence="7">
    <location>
        <begin position="7"/>
        <end position="72"/>
    </location>
</feature>
<dbReference type="InterPro" id="IPR000838">
    <property type="entry name" value="RNA_pol_sigma70_ECF_CS"/>
</dbReference>
<organism evidence="9 10">
    <name type="scientific">Pontibacillus chungwhensis BH030062</name>
    <dbReference type="NCBI Taxonomy" id="1385513"/>
    <lineage>
        <taxon>Bacteria</taxon>
        <taxon>Bacillati</taxon>
        <taxon>Bacillota</taxon>
        <taxon>Bacilli</taxon>
        <taxon>Bacillales</taxon>
        <taxon>Bacillaceae</taxon>
        <taxon>Pontibacillus</taxon>
    </lineage>
</organism>
<dbReference type="GO" id="GO:0006950">
    <property type="term" value="P:response to stress"/>
    <property type="evidence" value="ECO:0007669"/>
    <property type="project" value="UniProtKB-ARBA"/>
</dbReference>
<keyword evidence="4 6" id="KW-0238">DNA-binding</keyword>
<proteinExistence type="inferred from homology"/>
<dbReference type="PROSITE" id="PS01063">
    <property type="entry name" value="SIGMA70_ECF"/>
    <property type="match status" value="1"/>
</dbReference>
<evidence type="ECO:0000259" key="8">
    <source>
        <dbReference type="Pfam" id="PF08281"/>
    </source>
</evidence>
<keyword evidence="5 6" id="KW-0804">Transcription</keyword>
<accession>A0A0A2UX15</accession>